<accession>A0A2P4X4R9</accession>
<feature type="compositionally biased region" description="Low complexity" evidence="1">
    <location>
        <begin position="226"/>
        <end position="235"/>
    </location>
</feature>
<keyword evidence="3" id="KW-1185">Reference proteome</keyword>
<organism evidence="2 3">
    <name type="scientific">Phytophthora palmivora</name>
    <dbReference type="NCBI Taxonomy" id="4796"/>
    <lineage>
        <taxon>Eukaryota</taxon>
        <taxon>Sar</taxon>
        <taxon>Stramenopiles</taxon>
        <taxon>Oomycota</taxon>
        <taxon>Peronosporomycetes</taxon>
        <taxon>Peronosporales</taxon>
        <taxon>Peronosporaceae</taxon>
        <taxon>Phytophthora</taxon>
    </lineage>
</organism>
<name>A0A2P4X4R9_9STRA</name>
<dbReference type="SUPFAM" id="SSF56672">
    <property type="entry name" value="DNA/RNA polymerases"/>
    <property type="match status" value="1"/>
</dbReference>
<dbReference type="EMBL" id="NCKW01016855">
    <property type="protein sequence ID" value="POM60548.1"/>
    <property type="molecule type" value="Genomic_DNA"/>
</dbReference>
<dbReference type="OrthoDB" id="127730at2759"/>
<dbReference type="Proteomes" id="UP000237271">
    <property type="component" value="Unassembled WGS sequence"/>
</dbReference>
<comment type="caution">
    <text evidence="2">The sequence shown here is derived from an EMBL/GenBank/DDBJ whole genome shotgun (WGS) entry which is preliminary data.</text>
</comment>
<feature type="region of interest" description="Disordered" evidence="1">
    <location>
        <begin position="73"/>
        <end position="108"/>
    </location>
</feature>
<proteinExistence type="predicted"/>
<dbReference type="AlphaFoldDB" id="A0A2P4X4R9"/>
<dbReference type="InterPro" id="IPR043502">
    <property type="entry name" value="DNA/RNA_pol_sf"/>
</dbReference>
<evidence type="ECO:0000256" key="1">
    <source>
        <dbReference type="SAM" id="MobiDB-lite"/>
    </source>
</evidence>
<sequence length="353" mass="38018">MAASPNAESRRAVWVSTVAVPDGTDQAGNIGPQAAEAAEESAKGVSCVGNIGPQVGNVVPQIAEAVVEDAESASGVGNRAPRKVHETEKMNESATCASSVGNRAPRGVKKTNTRAEVWLIISRVDSQVPHSESETPPARPVEDQYHICDGVSGRQVQASAVHLEARTEVSALVDLEELFMKDFLAELKAGEIAEMVFLKPETSPENLDSSSVMDKDPWGVSRRKPGGSSVSSSSRTWWQNIHHPNSHRMEEHGTRLTSCLAQSTVSRGSGLYLASGARQLKSSLPRRRSQRGGGVEIPHSIPTFCVRKPNRKWCHAHAYAKLKNATVPAQTSIPRKDVLLDNIFGCTLYSAVM</sequence>
<protein>
    <submittedName>
        <fullName evidence="2">Pol protein</fullName>
    </submittedName>
</protein>
<evidence type="ECO:0000313" key="2">
    <source>
        <dbReference type="EMBL" id="POM60548.1"/>
    </source>
</evidence>
<feature type="compositionally biased region" description="Polar residues" evidence="1">
    <location>
        <begin position="203"/>
        <end position="212"/>
    </location>
</feature>
<reference evidence="2 3" key="1">
    <citation type="journal article" date="2017" name="Genome Biol. Evol.">
        <title>Phytophthora megakarya and P. palmivora, closely related causal agents of cacao black pod rot, underwent increases in genome sizes and gene numbers by different mechanisms.</title>
        <authorList>
            <person name="Ali S.S."/>
            <person name="Shao J."/>
            <person name="Lary D.J."/>
            <person name="Kronmiller B."/>
            <person name="Shen D."/>
            <person name="Strem M.D."/>
            <person name="Amoako-Attah I."/>
            <person name="Akrofi A.Y."/>
            <person name="Begoude B.A."/>
            <person name="Ten Hoopen G.M."/>
            <person name="Coulibaly K."/>
            <person name="Kebe B.I."/>
            <person name="Melnick R.L."/>
            <person name="Guiltinan M.J."/>
            <person name="Tyler B.M."/>
            <person name="Meinhardt L.W."/>
            <person name="Bailey B.A."/>
        </authorList>
    </citation>
    <scope>NUCLEOTIDE SEQUENCE [LARGE SCALE GENOMIC DNA]</scope>
    <source>
        <strain evidence="3">sbr112.9</strain>
    </source>
</reference>
<feature type="region of interest" description="Disordered" evidence="1">
    <location>
        <begin position="202"/>
        <end position="235"/>
    </location>
</feature>
<gene>
    <name evidence="2" type="ORF">PHPALM_30580</name>
</gene>
<evidence type="ECO:0000313" key="3">
    <source>
        <dbReference type="Proteomes" id="UP000237271"/>
    </source>
</evidence>
<feature type="compositionally biased region" description="Polar residues" evidence="1">
    <location>
        <begin position="92"/>
        <end position="101"/>
    </location>
</feature>